<gene>
    <name evidence="1" type="ORF">HPB51_002758</name>
</gene>
<protein>
    <submittedName>
        <fullName evidence="1">Uncharacterized protein</fullName>
    </submittedName>
</protein>
<organism evidence="1 2">
    <name type="scientific">Rhipicephalus microplus</name>
    <name type="common">Cattle tick</name>
    <name type="synonym">Boophilus microplus</name>
    <dbReference type="NCBI Taxonomy" id="6941"/>
    <lineage>
        <taxon>Eukaryota</taxon>
        <taxon>Metazoa</taxon>
        <taxon>Ecdysozoa</taxon>
        <taxon>Arthropoda</taxon>
        <taxon>Chelicerata</taxon>
        <taxon>Arachnida</taxon>
        <taxon>Acari</taxon>
        <taxon>Parasitiformes</taxon>
        <taxon>Ixodida</taxon>
        <taxon>Ixodoidea</taxon>
        <taxon>Ixodidae</taxon>
        <taxon>Rhipicephalinae</taxon>
        <taxon>Rhipicephalus</taxon>
        <taxon>Boophilus</taxon>
    </lineage>
</organism>
<keyword evidence="2" id="KW-1185">Reference proteome</keyword>
<evidence type="ECO:0000313" key="1">
    <source>
        <dbReference type="EMBL" id="KAH8038634.1"/>
    </source>
</evidence>
<name>A0A9J6EWA5_RHIMP</name>
<comment type="caution">
    <text evidence="1">The sequence shown here is derived from an EMBL/GenBank/DDBJ whole genome shotgun (WGS) entry which is preliminary data.</text>
</comment>
<dbReference type="Proteomes" id="UP000821866">
    <property type="component" value="Chromosome 1"/>
</dbReference>
<dbReference type="EMBL" id="JABSTU010000001">
    <property type="protein sequence ID" value="KAH8038634.1"/>
    <property type="molecule type" value="Genomic_DNA"/>
</dbReference>
<dbReference type="AlphaFoldDB" id="A0A9J6EWA5"/>
<reference evidence="1" key="1">
    <citation type="journal article" date="2020" name="Cell">
        <title>Large-Scale Comparative Analyses of Tick Genomes Elucidate Their Genetic Diversity and Vector Capacities.</title>
        <authorList>
            <consortium name="Tick Genome and Microbiome Consortium (TIGMIC)"/>
            <person name="Jia N."/>
            <person name="Wang J."/>
            <person name="Shi W."/>
            <person name="Du L."/>
            <person name="Sun Y."/>
            <person name="Zhan W."/>
            <person name="Jiang J.F."/>
            <person name="Wang Q."/>
            <person name="Zhang B."/>
            <person name="Ji P."/>
            <person name="Bell-Sakyi L."/>
            <person name="Cui X.M."/>
            <person name="Yuan T.T."/>
            <person name="Jiang B.G."/>
            <person name="Yang W.F."/>
            <person name="Lam T.T."/>
            <person name="Chang Q.C."/>
            <person name="Ding S.J."/>
            <person name="Wang X.J."/>
            <person name="Zhu J.G."/>
            <person name="Ruan X.D."/>
            <person name="Zhao L."/>
            <person name="Wei J.T."/>
            <person name="Ye R.Z."/>
            <person name="Que T.C."/>
            <person name="Du C.H."/>
            <person name="Zhou Y.H."/>
            <person name="Cheng J.X."/>
            <person name="Dai P.F."/>
            <person name="Guo W.B."/>
            <person name="Han X.H."/>
            <person name="Huang E.J."/>
            <person name="Li L.F."/>
            <person name="Wei W."/>
            <person name="Gao Y.C."/>
            <person name="Liu J.Z."/>
            <person name="Shao H.Z."/>
            <person name="Wang X."/>
            <person name="Wang C.C."/>
            <person name="Yang T.C."/>
            <person name="Huo Q.B."/>
            <person name="Li W."/>
            <person name="Chen H.Y."/>
            <person name="Chen S.E."/>
            <person name="Zhou L.G."/>
            <person name="Ni X.B."/>
            <person name="Tian J.H."/>
            <person name="Sheng Y."/>
            <person name="Liu T."/>
            <person name="Pan Y.S."/>
            <person name="Xia L.Y."/>
            <person name="Li J."/>
            <person name="Zhao F."/>
            <person name="Cao W.C."/>
        </authorList>
    </citation>
    <scope>NUCLEOTIDE SEQUENCE</scope>
    <source>
        <strain evidence="1">Rmic-2018</strain>
    </source>
</reference>
<sequence>MLVTAMCVDVVSASVSMVAPYLNNSSQTSHILGDHHDRHRVFVNMHAKHVSLTHVKNPLRLISTVSGGSKLRTCVLLALAGSALAGYIGRGYGLGYGISHFGVQHGIGYSGLTGFAHSIGYAPVIASGYSLIPALPVTVPVATYAAAPVVAAAPAVTRVAAIPAAPTAIASVAAAPVLGHCSRCSDQEILPTRAVSVTNHPNDHIHPLHSPASLEVLQKADLWRTPDEQRSLCFHYDEPSRILRYCPHKRLELCGFALNAQGPRPGKHPGEVEYYLSRVEYWPLVHHDHHHRCTAPLLIAKP</sequence>
<reference evidence="1" key="2">
    <citation type="submission" date="2021-09" db="EMBL/GenBank/DDBJ databases">
        <authorList>
            <person name="Jia N."/>
            <person name="Wang J."/>
            <person name="Shi W."/>
            <person name="Du L."/>
            <person name="Sun Y."/>
            <person name="Zhan W."/>
            <person name="Jiang J."/>
            <person name="Wang Q."/>
            <person name="Zhang B."/>
            <person name="Ji P."/>
            <person name="Sakyi L.B."/>
            <person name="Cui X."/>
            <person name="Yuan T."/>
            <person name="Jiang B."/>
            <person name="Yang W."/>
            <person name="Lam T.T.-Y."/>
            <person name="Chang Q."/>
            <person name="Ding S."/>
            <person name="Wang X."/>
            <person name="Zhu J."/>
            <person name="Ruan X."/>
            <person name="Zhao L."/>
            <person name="Wei J."/>
            <person name="Que T."/>
            <person name="Du C."/>
            <person name="Cheng J."/>
            <person name="Dai P."/>
            <person name="Han X."/>
            <person name="Huang E."/>
            <person name="Gao Y."/>
            <person name="Liu J."/>
            <person name="Shao H."/>
            <person name="Ye R."/>
            <person name="Li L."/>
            <person name="Wei W."/>
            <person name="Wang X."/>
            <person name="Wang C."/>
            <person name="Huo Q."/>
            <person name="Li W."/>
            <person name="Guo W."/>
            <person name="Chen H."/>
            <person name="Chen S."/>
            <person name="Zhou L."/>
            <person name="Zhou L."/>
            <person name="Ni X."/>
            <person name="Tian J."/>
            <person name="Zhou Y."/>
            <person name="Sheng Y."/>
            <person name="Liu T."/>
            <person name="Pan Y."/>
            <person name="Xia L."/>
            <person name="Li J."/>
            <person name="Zhao F."/>
            <person name="Cao W."/>
        </authorList>
    </citation>
    <scope>NUCLEOTIDE SEQUENCE</scope>
    <source>
        <strain evidence="1">Rmic-2018</strain>
        <tissue evidence="1">Larvae</tissue>
    </source>
</reference>
<evidence type="ECO:0000313" key="2">
    <source>
        <dbReference type="Proteomes" id="UP000821866"/>
    </source>
</evidence>
<proteinExistence type="predicted"/>
<accession>A0A9J6EWA5</accession>